<comment type="similarity">
    <text evidence="1">Belongs to the CapA family.</text>
</comment>
<evidence type="ECO:0000313" key="3">
    <source>
        <dbReference type="EMBL" id="SFK41920.1"/>
    </source>
</evidence>
<keyword evidence="4" id="KW-1185">Reference proteome</keyword>
<feature type="domain" description="Capsule synthesis protein CapA" evidence="2">
    <location>
        <begin position="45"/>
        <end position="277"/>
    </location>
</feature>
<dbReference type="OrthoDB" id="9810718at2"/>
<dbReference type="Proteomes" id="UP000323300">
    <property type="component" value="Unassembled WGS sequence"/>
</dbReference>
<name>A0A1I3ZDD4_9HYPH</name>
<protein>
    <submittedName>
        <fullName evidence="3">Poly-gamma-glutamate synthesis protein (Capsule biosynthesis protein)</fullName>
    </submittedName>
</protein>
<dbReference type="SMART" id="SM00854">
    <property type="entry name" value="PGA_cap"/>
    <property type="match status" value="1"/>
</dbReference>
<dbReference type="PANTHER" id="PTHR33393:SF11">
    <property type="entry name" value="POLYGLUTAMINE SYNTHESIS ACCESSORY PROTEIN RV0574C-RELATED"/>
    <property type="match status" value="1"/>
</dbReference>
<dbReference type="PANTHER" id="PTHR33393">
    <property type="entry name" value="POLYGLUTAMINE SYNTHESIS ACCESSORY PROTEIN RV0574C-RELATED"/>
    <property type="match status" value="1"/>
</dbReference>
<dbReference type="InterPro" id="IPR019079">
    <property type="entry name" value="Capsule_synth_CapA"/>
</dbReference>
<dbReference type="InterPro" id="IPR052169">
    <property type="entry name" value="CW_Biosynth-Accessory"/>
</dbReference>
<gene>
    <name evidence="3" type="ORF">SAMN04488498_106101</name>
</gene>
<reference evidence="3 4" key="1">
    <citation type="submission" date="2016-10" db="EMBL/GenBank/DDBJ databases">
        <authorList>
            <person name="Varghese N."/>
            <person name="Submissions S."/>
        </authorList>
    </citation>
    <scope>NUCLEOTIDE SEQUENCE [LARGE SCALE GENOMIC DNA]</scope>
    <source>
        <strain evidence="3 4">DSM 21822</strain>
    </source>
</reference>
<accession>A0A1I3ZDD4</accession>
<sequence>MSNFPLPYRLSWLPRFLRPSLGGDITGFAAPAGRLMAQPPQKTVRLVFLGDISAVANRRAPEIDENLAAVIASADLVVGNCESPVVGRRRTPLRTRLGTHHAMDAGFLLGLLAAMDVDADRLVLSLANNHVLDQGTDGFAETRATLRSLGIRTIGTTDHTPVTTLAVEGVTIGLVAFTDWRNADVRKFARRVVMTKKLARDDWRSVCSVQADLLCAVPHWDWEFCHFPRTGTRALAHRLAAQGIGLIAGHHAHVVQPLERIGDTVVAYGLGDFLGTAFARQPWPGRIGAMLVADISADRPSMGRVAAYEMVPFMRLRERHRERLVGIGHLNGTLKDKVADRLSRVLGFRRPTVAGT</sequence>
<dbReference type="SUPFAM" id="SSF56300">
    <property type="entry name" value="Metallo-dependent phosphatases"/>
    <property type="match status" value="1"/>
</dbReference>
<evidence type="ECO:0000256" key="1">
    <source>
        <dbReference type="ARBA" id="ARBA00005662"/>
    </source>
</evidence>
<dbReference type="RefSeq" id="WP_149760465.1">
    <property type="nucleotide sequence ID" value="NZ_BSPE01000031.1"/>
</dbReference>
<organism evidence="3 4">
    <name type="scientific">Neomesorhizobium albiziae</name>
    <dbReference type="NCBI Taxonomy" id="335020"/>
    <lineage>
        <taxon>Bacteria</taxon>
        <taxon>Pseudomonadati</taxon>
        <taxon>Pseudomonadota</taxon>
        <taxon>Alphaproteobacteria</taxon>
        <taxon>Hyphomicrobiales</taxon>
        <taxon>Phyllobacteriaceae</taxon>
        <taxon>Neomesorhizobium</taxon>
    </lineage>
</organism>
<proteinExistence type="inferred from homology"/>
<dbReference type="InterPro" id="IPR029052">
    <property type="entry name" value="Metallo-depent_PP-like"/>
</dbReference>
<dbReference type="Pfam" id="PF09587">
    <property type="entry name" value="PGA_cap"/>
    <property type="match status" value="1"/>
</dbReference>
<evidence type="ECO:0000259" key="2">
    <source>
        <dbReference type="SMART" id="SM00854"/>
    </source>
</evidence>
<dbReference type="EMBL" id="FOSL01000006">
    <property type="protein sequence ID" value="SFK41920.1"/>
    <property type="molecule type" value="Genomic_DNA"/>
</dbReference>
<dbReference type="Gene3D" id="3.60.21.10">
    <property type="match status" value="1"/>
</dbReference>
<evidence type="ECO:0000313" key="4">
    <source>
        <dbReference type="Proteomes" id="UP000323300"/>
    </source>
</evidence>
<dbReference type="AlphaFoldDB" id="A0A1I3ZDD4"/>